<evidence type="ECO:0000313" key="14">
    <source>
        <dbReference type="Proteomes" id="UP000187203"/>
    </source>
</evidence>
<dbReference type="PANTHER" id="PTHR31376">
    <property type="entry name" value="OS09G0467300 PROTEIN-RELATED"/>
    <property type="match status" value="1"/>
</dbReference>
<keyword evidence="8 9" id="KW-0472">Membrane</keyword>
<dbReference type="CDD" id="cd14798">
    <property type="entry name" value="RX-CC_like"/>
    <property type="match status" value="1"/>
</dbReference>
<evidence type="ECO:0000256" key="7">
    <source>
        <dbReference type="ARBA" id="ARBA00022989"/>
    </source>
</evidence>
<keyword evidence="3 9" id="KW-0812">Transmembrane</keyword>
<evidence type="ECO:0000256" key="5">
    <source>
        <dbReference type="ARBA" id="ARBA00022741"/>
    </source>
</evidence>
<evidence type="ECO:0000256" key="3">
    <source>
        <dbReference type="ARBA" id="ARBA00022692"/>
    </source>
</evidence>
<dbReference type="InterPro" id="IPR041118">
    <property type="entry name" value="Rx_N"/>
</dbReference>
<keyword evidence="5" id="KW-0547">Nucleotide-binding</keyword>
<dbReference type="InterPro" id="IPR002182">
    <property type="entry name" value="NB-ARC"/>
</dbReference>
<dbReference type="GO" id="GO:0043531">
    <property type="term" value="F:ADP binding"/>
    <property type="evidence" value="ECO:0007669"/>
    <property type="project" value="InterPro"/>
</dbReference>
<comment type="subcellular location">
    <subcellularLocation>
        <location evidence="9">Membrane</location>
        <topology evidence="9">Multi-pass membrane protein</topology>
    </subcellularLocation>
</comment>
<comment type="similarity">
    <text evidence="1 9">Belongs to the purine permeases (TC 2.A.7.14) family.</text>
</comment>
<feature type="domain" description="Disease resistance N-terminal" evidence="12">
    <location>
        <begin position="20"/>
        <end position="100"/>
    </location>
</feature>
<name>A0A1R3JCQ3_9ROSI</name>
<dbReference type="Pfam" id="PF18052">
    <property type="entry name" value="Rx_N"/>
    <property type="match status" value="1"/>
</dbReference>
<comment type="caution">
    <text evidence="13">The sequence shown here is derived from an EMBL/GenBank/DDBJ whole genome shotgun (WGS) entry which is preliminary data.</text>
</comment>
<comment type="caution">
    <text evidence="9">Lacks conserved residue(s) required for the propagation of feature annotation.</text>
</comment>
<feature type="transmembrane region" description="Helical" evidence="9">
    <location>
        <begin position="503"/>
        <end position="520"/>
    </location>
</feature>
<dbReference type="GO" id="GO:0015211">
    <property type="term" value="F:purine nucleoside transmembrane transporter activity"/>
    <property type="evidence" value="ECO:0007669"/>
    <property type="project" value="UniProtKB-UniRule"/>
</dbReference>
<sequence length="580" mass="64741">MSVVGEAALAAFFDGLFHNLLSSELLNFVTEKQVRKELKKWEKMLPDIRAVLADAERKQMKDQFVKNWLADLQDLAYDVDDILDEFATQALGRKLTSSEAQSQAIKSKVKKIIPSFLSPKSFMFNKKMMSKIEEISGRMSDLSTKRTQLELREISEGATKSSTIKQRLQPTSLVNETHVYGREKEKAAIVELLLSNDGSENSKVCVIPIVGMGGIGKTTLAQLVYNDPAIKSCFDHRAWICVSEDFDAIAITKTILQSVASDCCDNINDLNLLQVKLKEKMAGKIFLLVLDDVWNENDEELSILLSPFGVGTKILVTTRSQIQRPVPDDASTVSDQPSLLMPDKRWKWWILVVLNIVFLLLGQAIAVILGKFYFDHGGQSKWMGALVQTAGFPVLFIPLLLFPAPKRVSSSCNDPSQPSLFTLTLLYFSLGCLLAIDNYLYSLGLWYLSVTAYSLICASQLIFNVIFSVTINSEKLTFLILKSICTVGVVGLIYLVSSLFSNVVSMLCVPFVPVVGVLFYKEKLDAIKIVAMLLTIWGFASYLYQQYLDDNKAKEEETDSDSGIEDSRLDGITDKLVDQK</sequence>
<dbReference type="Pfam" id="PF00931">
    <property type="entry name" value="NB-ARC"/>
    <property type="match status" value="1"/>
</dbReference>
<dbReference type="GO" id="GO:0005345">
    <property type="term" value="F:purine nucleobase transmembrane transporter activity"/>
    <property type="evidence" value="ECO:0007669"/>
    <property type="project" value="UniProtKB-UniRule"/>
</dbReference>
<evidence type="ECO:0000256" key="6">
    <source>
        <dbReference type="ARBA" id="ARBA00022821"/>
    </source>
</evidence>
<dbReference type="STRING" id="93759.A0A1R3JCQ3"/>
<dbReference type="Proteomes" id="UP000187203">
    <property type="component" value="Unassembled WGS sequence"/>
</dbReference>
<keyword evidence="14" id="KW-1185">Reference proteome</keyword>
<feature type="region of interest" description="Disordered" evidence="10">
    <location>
        <begin position="555"/>
        <end position="580"/>
    </location>
</feature>
<evidence type="ECO:0000256" key="1">
    <source>
        <dbReference type="ARBA" id="ARBA00006213"/>
    </source>
</evidence>
<proteinExistence type="inferred from homology"/>
<dbReference type="InterPro" id="IPR038005">
    <property type="entry name" value="RX-like_CC"/>
</dbReference>
<feature type="transmembrane region" description="Helical" evidence="9">
    <location>
        <begin position="348"/>
        <end position="370"/>
    </location>
</feature>
<evidence type="ECO:0000259" key="12">
    <source>
        <dbReference type="Pfam" id="PF18052"/>
    </source>
</evidence>
<dbReference type="OrthoDB" id="1534087at2759"/>
<evidence type="ECO:0000256" key="4">
    <source>
        <dbReference type="ARBA" id="ARBA00022737"/>
    </source>
</evidence>
<dbReference type="GO" id="GO:0016020">
    <property type="term" value="C:membrane"/>
    <property type="evidence" value="ECO:0007669"/>
    <property type="project" value="UniProtKB-SubCell"/>
</dbReference>
<organism evidence="13 14">
    <name type="scientific">Corchorus olitorius</name>
    <dbReference type="NCBI Taxonomy" id="93759"/>
    <lineage>
        <taxon>Eukaryota</taxon>
        <taxon>Viridiplantae</taxon>
        <taxon>Streptophyta</taxon>
        <taxon>Embryophyta</taxon>
        <taxon>Tracheophyta</taxon>
        <taxon>Spermatophyta</taxon>
        <taxon>Magnoliopsida</taxon>
        <taxon>eudicotyledons</taxon>
        <taxon>Gunneridae</taxon>
        <taxon>Pentapetalae</taxon>
        <taxon>rosids</taxon>
        <taxon>malvids</taxon>
        <taxon>Malvales</taxon>
        <taxon>Malvaceae</taxon>
        <taxon>Grewioideae</taxon>
        <taxon>Apeibeae</taxon>
        <taxon>Corchorus</taxon>
    </lineage>
</organism>
<dbReference type="SUPFAM" id="SSF52540">
    <property type="entry name" value="P-loop containing nucleoside triphosphate hydrolases"/>
    <property type="match status" value="1"/>
</dbReference>
<evidence type="ECO:0000256" key="8">
    <source>
        <dbReference type="ARBA" id="ARBA00023136"/>
    </source>
</evidence>
<evidence type="ECO:0000256" key="9">
    <source>
        <dbReference type="RuleBase" id="RU368015"/>
    </source>
</evidence>
<gene>
    <name evidence="13" type="ORF">COLO4_17450</name>
</gene>
<dbReference type="AlphaFoldDB" id="A0A1R3JCQ3"/>
<keyword evidence="4" id="KW-0677">Repeat</keyword>
<dbReference type="Gene3D" id="1.20.5.4130">
    <property type="match status" value="1"/>
</dbReference>
<keyword evidence="6" id="KW-0611">Plant defense</keyword>
<dbReference type="EMBL" id="AWUE01016343">
    <property type="protein sequence ID" value="OMO92612.1"/>
    <property type="molecule type" value="Genomic_DNA"/>
</dbReference>
<protein>
    <recommendedName>
        <fullName evidence="9">Probable purine permease</fullName>
    </recommendedName>
</protein>
<feature type="transmembrane region" description="Helical" evidence="9">
    <location>
        <begin position="423"/>
        <end position="440"/>
    </location>
</feature>
<keyword evidence="2 9" id="KW-0813">Transport</keyword>
<dbReference type="Gene3D" id="3.40.50.300">
    <property type="entry name" value="P-loop containing nucleotide triphosphate hydrolases"/>
    <property type="match status" value="1"/>
</dbReference>
<evidence type="ECO:0000313" key="13">
    <source>
        <dbReference type="EMBL" id="OMO92612.1"/>
    </source>
</evidence>
<feature type="domain" description="NB-ARC" evidence="11">
    <location>
        <begin position="183"/>
        <end position="348"/>
    </location>
</feature>
<accession>A0A1R3JCQ3</accession>
<evidence type="ECO:0000256" key="2">
    <source>
        <dbReference type="ARBA" id="ARBA00022448"/>
    </source>
</evidence>
<dbReference type="PANTHER" id="PTHR31376:SF101">
    <property type="entry name" value="PURINE PERMEASE 19-RELATED"/>
    <property type="match status" value="1"/>
</dbReference>
<dbReference type="PRINTS" id="PR00364">
    <property type="entry name" value="DISEASERSIST"/>
</dbReference>
<reference evidence="14" key="1">
    <citation type="submission" date="2013-09" db="EMBL/GenBank/DDBJ databases">
        <title>Corchorus olitorius genome sequencing.</title>
        <authorList>
            <person name="Alam M."/>
            <person name="Haque M.S."/>
            <person name="Islam M.S."/>
            <person name="Emdad E.M."/>
            <person name="Islam M.M."/>
            <person name="Ahmed B."/>
            <person name="Halim A."/>
            <person name="Hossen Q.M.M."/>
            <person name="Hossain M.Z."/>
            <person name="Ahmed R."/>
            <person name="Khan M.M."/>
            <person name="Islam R."/>
            <person name="Rashid M.M."/>
            <person name="Khan S.A."/>
            <person name="Rahman M.S."/>
            <person name="Alam M."/>
            <person name="Yahiya A.S."/>
            <person name="Khan M.S."/>
            <person name="Azam M.S."/>
            <person name="Haque T."/>
            <person name="Lashkar M.Z.H."/>
            <person name="Akhand A.I."/>
            <person name="Morshed G."/>
            <person name="Roy S."/>
            <person name="Uddin K.S."/>
            <person name="Rabeya T."/>
            <person name="Hossain A.S."/>
            <person name="Chowdhury A."/>
            <person name="Snigdha A.R."/>
            <person name="Mortoza M.S."/>
            <person name="Matin S.A."/>
            <person name="Hoque S.M.E."/>
            <person name="Islam M.K."/>
            <person name="Roy D.K."/>
            <person name="Haider R."/>
            <person name="Moosa M.M."/>
            <person name="Elias S.M."/>
            <person name="Hasan A.M."/>
            <person name="Jahan S."/>
            <person name="Shafiuddin M."/>
            <person name="Mahmood N."/>
            <person name="Shommy N.S."/>
        </authorList>
    </citation>
    <scope>NUCLEOTIDE SEQUENCE [LARGE SCALE GENOMIC DNA]</scope>
    <source>
        <strain evidence="14">cv. O-4</strain>
    </source>
</reference>
<feature type="compositionally biased region" description="Basic and acidic residues" evidence="10">
    <location>
        <begin position="565"/>
        <end position="580"/>
    </location>
</feature>
<keyword evidence="7 9" id="KW-1133">Transmembrane helix</keyword>
<feature type="transmembrane region" description="Helical" evidence="9">
    <location>
        <begin position="479"/>
        <end position="497"/>
    </location>
</feature>
<dbReference type="Pfam" id="PF16913">
    <property type="entry name" value="PUNUT"/>
    <property type="match status" value="1"/>
</dbReference>
<dbReference type="InterPro" id="IPR030182">
    <property type="entry name" value="PUP_plant"/>
</dbReference>
<feature type="transmembrane region" description="Helical" evidence="9">
    <location>
        <begin position="382"/>
        <end position="402"/>
    </location>
</feature>
<feature type="transmembrane region" description="Helical" evidence="9">
    <location>
        <begin position="527"/>
        <end position="544"/>
    </location>
</feature>
<evidence type="ECO:0000259" key="11">
    <source>
        <dbReference type="Pfam" id="PF00931"/>
    </source>
</evidence>
<dbReference type="GO" id="GO:0006952">
    <property type="term" value="P:defense response"/>
    <property type="evidence" value="ECO:0007669"/>
    <property type="project" value="UniProtKB-KW"/>
</dbReference>
<feature type="transmembrane region" description="Helical" evidence="9">
    <location>
        <begin position="446"/>
        <end position="467"/>
    </location>
</feature>
<dbReference type="InterPro" id="IPR027417">
    <property type="entry name" value="P-loop_NTPase"/>
</dbReference>
<evidence type="ECO:0000256" key="10">
    <source>
        <dbReference type="SAM" id="MobiDB-lite"/>
    </source>
</evidence>